<gene>
    <name evidence="1" type="ORF">SAPIO_CDS0117</name>
</gene>
<evidence type="ECO:0000313" key="2">
    <source>
        <dbReference type="Proteomes" id="UP000028545"/>
    </source>
</evidence>
<dbReference type="KEGG" id="sapo:SAPIO_CDS0117"/>
<keyword evidence="2" id="KW-1185">Reference proteome</keyword>
<dbReference type="RefSeq" id="XP_016646611.1">
    <property type="nucleotide sequence ID" value="XM_016782978.1"/>
</dbReference>
<accession>A0A084GHK0</accession>
<organism evidence="1 2">
    <name type="scientific">Pseudallescheria apiosperma</name>
    <name type="common">Scedosporium apiospermum</name>
    <dbReference type="NCBI Taxonomy" id="563466"/>
    <lineage>
        <taxon>Eukaryota</taxon>
        <taxon>Fungi</taxon>
        <taxon>Dikarya</taxon>
        <taxon>Ascomycota</taxon>
        <taxon>Pezizomycotina</taxon>
        <taxon>Sordariomycetes</taxon>
        <taxon>Hypocreomycetidae</taxon>
        <taxon>Microascales</taxon>
        <taxon>Microascaceae</taxon>
        <taxon>Scedosporium</taxon>
    </lineage>
</organism>
<name>A0A084GHK0_PSEDA</name>
<sequence length="355" mass="39499">MGGGSSSPQPPQRVAQREKVSLAGVLEPVLSTTRTMDLPQAITETAREGMRLCAGLRRHYLFSTGNDVDDTMTATTLEMLTGLIAKAKEACNIRDYVTLLIEDTVLRLSMDLSPPTKALRDVARFINPFLNSEGPQSSTATAIEPFRATDAALITDTEKDLLVLLYYCHENNIKGSPDEAIGHLCKLAGKYGDVKDLDVRKEPFTETEVYLFWALVFLTTNISTTVPLPSLTPDSRTGLTAELGLQLSRLLTVTEMLLSDARLDQACFCLMFLRRLTAEEKRGWWKSRAKKIAKELTRRRPVRQRWHEEFAARTVKDVVKGQLIAEGGSEGWASRGSLSFSREDLTFDPDPMKGL</sequence>
<dbReference type="OMA" id="LYYCHEN"/>
<comment type="caution">
    <text evidence="1">The sequence shown here is derived from an EMBL/GenBank/DDBJ whole genome shotgun (WGS) entry which is preliminary data.</text>
</comment>
<reference evidence="1 2" key="1">
    <citation type="journal article" date="2014" name="Genome Announc.">
        <title>Draft genome sequence of the pathogenic fungus Scedosporium apiospermum.</title>
        <authorList>
            <person name="Vandeputte P."/>
            <person name="Ghamrawi S."/>
            <person name="Rechenmann M."/>
            <person name="Iltis A."/>
            <person name="Giraud S."/>
            <person name="Fleury M."/>
            <person name="Thornton C."/>
            <person name="Delhaes L."/>
            <person name="Meyer W."/>
            <person name="Papon N."/>
            <person name="Bouchara J.P."/>
        </authorList>
    </citation>
    <scope>NUCLEOTIDE SEQUENCE [LARGE SCALE GENOMIC DNA]</scope>
    <source>
        <strain evidence="1 2">IHEM 14462</strain>
    </source>
</reference>
<dbReference type="GeneID" id="27718269"/>
<dbReference type="OrthoDB" id="4839879at2759"/>
<proteinExistence type="predicted"/>
<dbReference type="AlphaFoldDB" id="A0A084GHK0"/>
<protein>
    <submittedName>
        <fullName evidence="1">Uncharacterized protein</fullName>
    </submittedName>
</protein>
<dbReference type="EMBL" id="JOWA01000011">
    <property type="protein sequence ID" value="KEZ46812.1"/>
    <property type="molecule type" value="Genomic_DNA"/>
</dbReference>
<evidence type="ECO:0000313" key="1">
    <source>
        <dbReference type="EMBL" id="KEZ46812.1"/>
    </source>
</evidence>
<dbReference type="HOGENOM" id="CLU_060989_0_0_1"/>
<dbReference type="VEuPathDB" id="FungiDB:SAPIO_CDS0117"/>
<dbReference type="Proteomes" id="UP000028545">
    <property type="component" value="Unassembled WGS sequence"/>
</dbReference>